<name>A0A8H7DRI0_PLEOS</name>
<dbReference type="GO" id="GO:0031146">
    <property type="term" value="P:SCF-dependent proteasomal ubiquitin-dependent protein catabolic process"/>
    <property type="evidence" value="ECO:0007669"/>
    <property type="project" value="TreeGrafter"/>
</dbReference>
<keyword evidence="1" id="KW-0472">Membrane</keyword>
<dbReference type="EMBL" id="JACETU010000005">
    <property type="protein sequence ID" value="KAF7428029.1"/>
    <property type="molecule type" value="Genomic_DNA"/>
</dbReference>
<dbReference type="AlphaFoldDB" id="A0A8H7DRI0"/>
<dbReference type="VEuPathDB" id="FungiDB:PC9H_007248"/>
<dbReference type="PANTHER" id="PTHR13318:SF190">
    <property type="entry name" value="PARTNER OF PAIRED, ISOFORM B"/>
    <property type="match status" value="1"/>
</dbReference>
<keyword evidence="1" id="KW-1133">Transmembrane helix</keyword>
<keyword evidence="3" id="KW-1185">Reference proteome</keyword>
<evidence type="ECO:0008006" key="4">
    <source>
        <dbReference type="Google" id="ProtNLM"/>
    </source>
</evidence>
<evidence type="ECO:0000313" key="2">
    <source>
        <dbReference type="EMBL" id="KAF7428029.1"/>
    </source>
</evidence>
<proteinExistence type="predicted"/>
<dbReference type="OrthoDB" id="2870744at2759"/>
<gene>
    <name evidence="2" type="ORF">PC9H_007248</name>
</gene>
<comment type="caution">
    <text evidence="2">The sequence shown here is derived from an EMBL/GenBank/DDBJ whole genome shotgun (WGS) entry which is preliminary data.</text>
</comment>
<keyword evidence="1" id="KW-0812">Transmembrane</keyword>
<dbReference type="RefSeq" id="XP_036630401.1">
    <property type="nucleotide sequence ID" value="XM_036776781.1"/>
</dbReference>
<reference evidence="2" key="1">
    <citation type="submission" date="2019-07" db="EMBL/GenBank/DDBJ databases">
        <authorList>
            <person name="Palmer J.M."/>
        </authorList>
    </citation>
    <scope>NUCLEOTIDE SEQUENCE</scope>
    <source>
        <strain evidence="2">PC9</strain>
    </source>
</reference>
<dbReference type="GeneID" id="59377066"/>
<dbReference type="PANTHER" id="PTHR13318">
    <property type="entry name" value="PARTNER OF PAIRED, ISOFORM B-RELATED"/>
    <property type="match status" value="1"/>
</dbReference>
<evidence type="ECO:0000313" key="3">
    <source>
        <dbReference type="Proteomes" id="UP000623687"/>
    </source>
</evidence>
<dbReference type="GO" id="GO:0019005">
    <property type="term" value="C:SCF ubiquitin ligase complex"/>
    <property type="evidence" value="ECO:0007669"/>
    <property type="project" value="TreeGrafter"/>
</dbReference>
<organism evidence="2 3">
    <name type="scientific">Pleurotus ostreatus</name>
    <name type="common">Oyster mushroom</name>
    <name type="synonym">White-rot fungus</name>
    <dbReference type="NCBI Taxonomy" id="5322"/>
    <lineage>
        <taxon>Eukaryota</taxon>
        <taxon>Fungi</taxon>
        <taxon>Dikarya</taxon>
        <taxon>Basidiomycota</taxon>
        <taxon>Agaricomycotina</taxon>
        <taxon>Agaricomycetes</taxon>
        <taxon>Agaricomycetidae</taxon>
        <taxon>Agaricales</taxon>
        <taxon>Pleurotineae</taxon>
        <taxon>Pleurotaceae</taxon>
        <taxon>Pleurotus</taxon>
    </lineage>
</organism>
<protein>
    <recommendedName>
        <fullName evidence="4">F-box domain-containing protein</fullName>
    </recommendedName>
</protein>
<dbReference type="Gene3D" id="3.80.10.10">
    <property type="entry name" value="Ribonuclease Inhibitor"/>
    <property type="match status" value="1"/>
</dbReference>
<dbReference type="InterPro" id="IPR032675">
    <property type="entry name" value="LRR_dom_sf"/>
</dbReference>
<evidence type="ECO:0000256" key="1">
    <source>
        <dbReference type="SAM" id="Phobius"/>
    </source>
</evidence>
<dbReference type="Proteomes" id="UP000623687">
    <property type="component" value="Unassembled WGS sequence"/>
</dbReference>
<accession>A0A8H7DRI0</accession>
<feature type="transmembrane region" description="Helical" evidence="1">
    <location>
        <begin position="544"/>
        <end position="563"/>
    </location>
</feature>
<dbReference type="SUPFAM" id="SSF52047">
    <property type="entry name" value="RNI-like"/>
    <property type="match status" value="1"/>
</dbReference>
<sequence>MNFPTTMQSWFKLPDCRSPHNLASLPRDLLLEIAGALDSRTDLLSLSLTSKNAYSNLTSMLYSTLVLNSVEQCVTTLGMLERRPDIARHILKLVIKPEAKSGTQRPRFHEGLASAAVRSIAMSTHLDALRTFVWDGEEMPGNDDMWFALRMFCPRLRSIHTTIGSILPSVNSHLFDFVDLAGFSLTLKPGFYDNHVDMFLDEDQPASRKFWDMLINRCPNLEELSIDGISTLPTDAHSLVKGRWPKLRKLNLGDVTVDWRPMSASEKRPFISFLEEHNSLRSLSLSRHNIQPSYFATNPIAFTHLTDFSGTLEQLQALPHLHASLKSVTFRDPMQTRELTPLAVVSVLQSMTALTNLRISFVLHSMYDSGSLLRSLIQSCPHLRHLDLTCAHKPSFHLDSFAKTIRSFPKLRSLHLTIVKYPGDEDISAGAARIASTNPRLEKFTLTFVPPTHPLPLPFSFPLFRMLPPAEARGSYKLTCDHHGLPLSLAAHEHRSRVWPWGLGVSLSTKNYVRYLRPPGYPERARSVLDLVFERSSAGEEMRMFLFCGMLLGLSIWGFLVSARVG</sequence>